<dbReference type="InterPro" id="IPR000719">
    <property type="entry name" value="Prot_kinase_dom"/>
</dbReference>
<feature type="region of interest" description="Disordered" evidence="1">
    <location>
        <begin position="1"/>
        <end position="23"/>
    </location>
</feature>
<feature type="domain" description="Protein kinase" evidence="2">
    <location>
        <begin position="32"/>
        <end position="227"/>
    </location>
</feature>
<feature type="compositionally biased region" description="Basic and acidic residues" evidence="1">
    <location>
        <begin position="216"/>
        <end position="227"/>
    </location>
</feature>
<gene>
    <name evidence="3" type="ORF">EV356DRAFT_62149</name>
</gene>
<dbReference type="GO" id="GO:0005524">
    <property type="term" value="F:ATP binding"/>
    <property type="evidence" value="ECO:0007669"/>
    <property type="project" value="InterPro"/>
</dbReference>
<evidence type="ECO:0000313" key="4">
    <source>
        <dbReference type="Proteomes" id="UP000800092"/>
    </source>
</evidence>
<dbReference type="EMBL" id="ML991784">
    <property type="protein sequence ID" value="KAF2236562.1"/>
    <property type="molecule type" value="Genomic_DNA"/>
</dbReference>
<feature type="region of interest" description="Disordered" evidence="1">
    <location>
        <begin position="207"/>
        <end position="227"/>
    </location>
</feature>
<dbReference type="InterPro" id="IPR011009">
    <property type="entry name" value="Kinase-like_dom_sf"/>
</dbReference>
<reference evidence="3" key="1">
    <citation type="journal article" date="2020" name="Stud. Mycol.">
        <title>101 Dothideomycetes genomes: a test case for predicting lifestyles and emergence of pathogens.</title>
        <authorList>
            <person name="Haridas S."/>
            <person name="Albert R."/>
            <person name="Binder M."/>
            <person name="Bloem J."/>
            <person name="Labutti K."/>
            <person name="Salamov A."/>
            <person name="Andreopoulos B."/>
            <person name="Baker S."/>
            <person name="Barry K."/>
            <person name="Bills G."/>
            <person name="Bluhm B."/>
            <person name="Cannon C."/>
            <person name="Castanera R."/>
            <person name="Culley D."/>
            <person name="Daum C."/>
            <person name="Ezra D."/>
            <person name="Gonzalez J."/>
            <person name="Henrissat B."/>
            <person name="Kuo A."/>
            <person name="Liang C."/>
            <person name="Lipzen A."/>
            <person name="Lutzoni F."/>
            <person name="Magnuson J."/>
            <person name="Mondo S."/>
            <person name="Nolan M."/>
            <person name="Ohm R."/>
            <person name="Pangilinan J."/>
            <person name="Park H.-J."/>
            <person name="Ramirez L."/>
            <person name="Alfaro M."/>
            <person name="Sun H."/>
            <person name="Tritt A."/>
            <person name="Yoshinaga Y."/>
            <person name="Zwiers L.-H."/>
            <person name="Turgeon B."/>
            <person name="Goodwin S."/>
            <person name="Spatafora J."/>
            <person name="Crous P."/>
            <person name="Grigoriev I."/>
        </authorList>
    </citation>
    <scope>NUCLEOTIDE SEQUENCE</scope>
    <source>
        <strain evidence="3">Tuck. ex Michener</strain>
    </source>
</reference>
<evidence type="ECO:0000259" key="2">
    <source>
        <dbReference type="PROSITE" id="PS50011"/>
    </source>
</evidence>
<sequence length="227" mass="25775">MAPPLGTKRVAEKMPTGDGKRRRIAHADPKRTSVVKQLGRGVTGAVYHVKHDIAIKEDDPSIDKNFKAFKVEKDAFEILQDIEGLRGRIPAYFGEQISITTNTKGDSNYKALGLEFVEGETLFNRQRRYGLRYGELGRIWEALKMTLEILHEAGVTHADTHSNNVMIRCSVSDSARPIEERVVLIDFSHSELRSNVRAGEPWQKRKEADFNQLESSMKRMAERPRIS</sequence>
<dbReference type="Pfam" id="PF00069">
    <property type="entry name" value="Pkinase"/>
    <property type="match status" value="1"/>
</dbReference>
<dbReference type="AlphaFoldDB" id="A0A6A6HF44"/>
<dbReference type="OrthoDB" id="10659769at2759"/>
<evidence type="ECO:0000313" key="3">
    <source>
        <dbReference type="EMBL" id="KAF2236562.1"/>
    </source>
</evidence>
<dbReference type="PROSITE" id="PS50011">
    <property type="entry name" value="PROTEIN_KINASE_DOM"/>
    <property type="match status" value="1"/>
</dbReference>
<accession>A0A6A6HF44</accession>
<organism evidence="3 4">
    <name type="scientific">Viridothelium virens</name>
    <name type="common">Speckled blister lichen</name>
    <name type="synonym">Trypethelium virens</name>
    <dbReference type="NCBI Taxonomy" id="1048519"/>
    <lineage>
        <taxon>Eukaryota</taxon>
        <taxon>Fungi</taxon>
        <taxon>Dikarya</taxon>
        <taxon>Ascomycota</taxon>
        <taxon>Pezizomycotina</taxon>
        <taxon>Dothideomycetes</taxon>
        <taxon>Dothideomycetes incertae sedis</taxon>
        <taxon>Trypetheliales</taxon>
        <taxon>Trypetheliaceae</taxon>
        <taxon>Viridothelium</taxon>
    </lineage>
</organism>
<dbReference type="Proteomes" id="UP000800092">
    <property type="component" value="Unassembled WGS sequence"/>
</dbReference>
<proteinExistence type="predicted"/>
<keyword evidence="4" id="KW-1185">Reference proteome</keyword>
<evidence type="ECO:0000256" key="1">
    <source>
        <dbReference type="SAM" id="MobiDB-lite"/>
    </source>
</evidence>
<protein>
    <recommendedName>
        <fullName evidence="2">Protein kinase domain-containing protein</fullName>
    </recommendedName>
</protein>
<name>A0A6A6HF44_VIRVR</name>
<dbReference type="GO" id="GO:0004672">
    <property type="term" value="F:protein kinase activity"/>
    <property type="evidence" value="ECO:0007669"/>
    <property type="project" value="InterPro"/>
</dbReference>
<dbReference type="Gene3D" id="1.10.510.10">
    <property type="entry name" value="Transferase(Phosphotransferase) domain 1"/>
    <property type="match status" value="1"/>
</dbReference>
<dbReference type="SUPFAM" id="SSF56112">
    <property type="entry name" value="Protein kinase-like (PK-like)"/>
    <property type="match status" value="1"/>
</dbReference>